<name>A0A8B8MWL6_9MYRT</name>
<dbReference type="InterPro" id="IPR001763">
    <property type="entry name" value="Rhodanese-like_dom"/>
</dbReference>
<evidence type="ECO:0000313" key="5">
    <source>
        <dbReference type="RefSeq" id="XP_030514516.2"/>
    </source>
</evidence>
<gene>
    <name evidence="5" type="primary">LOC115728306</name>
</gene>
<protein>
    <submittedName>
        <fullName evidence="5">Rhodanese-like domain-containing protein 4A, chloroplastic</fullName>
    </submittedName>
</protein>
<keyword evidence="4" id="KW-1185">Reference proteome</keyword>
<feature type="compositionally biased region" description="Pro residues" evidence="1">
    <location>
        <begin position="329"/>
        <end position="342"/>
    </location>
</feature>
<evidence type="ECO:0000313" key="4">
    <source>
        <dbReference type="Proteomes" id="UP000827889"/>
    </source>
</evidence>
<feature type="domain" description="Rhodanese" evidence="3">
    <location>
        <begin position="148"/>
        <end position="250"/>
    </location>
</feature>
<feature type="region of interest" description="Disordered" evidence="1">
    <location>
        <begin position="256"/>
        <end position="342"/>
    </location>
</feature>
<proteinExistence type="predicted"/>
<keyword evidence="2" id="KW-1133">Transmembrane helix</keyword>
<keyword evidence="2" id="KW-0472">Membrane</keyword>
<dbReference type="AlphaFoldDB" id="A0A8B8MWL6"/>
<dbReference type="KEGG" id="rarg:115728306"/>
<dbReference type="PANTHER" id="PTHR47377">
    <property type="entry name" value="RHODANESE-LIKE DOMAIN-CONTAINING PROTEIN 4, CHLOROPLASTIC"/>
    <property type="match status" value="1"/>
</dbReference>
<evidence type="ECO:0000259" key="3">
    <source>
        <dbReference type="PROSITE" id="PS50206"/>
    </source>
</evidence>
<dbReference type="PROSITE" id="PS50206">
    <property type="entry name" value="RHODANESE_3"/>
    <property type="match status" value="1"/>
</dbReference>
<dbReference type="GO" id="GO:0009535">
    <property type="term" value="C:chloroplast thylakoid membrane"/>
    <property type="evidence" value="ECO:0007669"/>
    <property type="project" value="UniProtKB-ARBA"/>
</dbReference>
<evidence type="ECO:0000256" key="2">
    <source>
        <dbReference type="SAM" id="Phobius"/>
    </source>
</evidence>
<dbReference type="GeneID" id="115728306"/>
<feature type="transmembrane region" description="Helical" evidence="2">
    <location>
        <begin position="111"/>
        <end position="131"/>
    </location>
</feature>
<dbReference type="Gene3D" id="3.40.250.10">
    <property type="entry name" value="Rhodanese-like domain"/>
    <property type="match status" value="1"/>
</dbReference>
<dbReference type="PANTHER" id="PTHR47377:SF3">
    <property type="entry name" value="RHODANESE-LIKE DOMAIN-CONTAINING PROTEIN 4A, CHLOROPLASTIC"/>
    <property type="match status" value="1"/>
</dbReference>
<dbReference type="InterPro" id="IPR044240">
    <property type="entry name" value="STR4-like"/>
</dbReference>
<dbReference type="RefSeq" id="XP_030514516.2">
    <property type="nucleotide sequence ID" value="XM_030658656.2"/>
</dbReference>
<dbReference type="Proteomes" id="UP000827889">
    <property type="component" value="Chromosome 7"/>
</dbReference>
<accession>A0A8B8MWL6</accession>
<organism evidence="4 5">
    <name type="scientific">Rhodamnia argentea</name>
    <dbReference type="NCBI Taxonomy" id="178133"/>
    <lineage>
        <taxon>Eukaryota</taxon>
        <taxon>Viridiplantae</taxon>
        <taxon>Streptophyta</taxon>
        <taxon>Embryophyta</taxon>
        <taxon>Tracheophyta</taxon>
        <taxon>Spermatophyta</taxon>
        <taxon>Magnoliopsida</taxon>
        <taxon>eudicotyledons</taxon>
        <taxon>Gunneridae</taxon>
        <taxon>Pentapetalae</taxon>
        <taxon>rosids</taxon>
        <taxon>malvids</taxon>
        <taxon>Myrtales</taxon>
        <taxon>Myrtaceae</taxon>
        <taxon>Myrtoideae</taxon>
        <taxon>Myrteae</taxon>
        <taxon>Australasian group</taxon>
        <taxon>Rhodamnia</taxon>
    </lineage>
</organism>
<keyword evidence="2" id="KW-0812">Transmembrane</keyword>
<sequence length="342" mass="37774">MESLSIIFSSSSLPFLNHPKTLKPTSSKLAPLPLPSISTPRSPHLFLLRSHSMPQRLTKAPLCFPLFYLFDSLPCLASEDVVSPTADQVSGRIDLESILVSIDDFFNRNPFFVAGCAFIWLVVIPVAEYYLRKYKYVSAIDAFRKLRDDPNAQLLDIRDRKSLAAMASPDLKYMSKTVVQVQFDEGREDEFLKAVVASFKDPANTVLCILDNFDGNSMKVAELLFKNGFKEAYAIKGGVRGEKGWLAIQESLLPPSVHMSSKKSRQEVGMNGAVSQKNGNKAEGSSSPSVPQGENQVLDHGHQNEITVPTPPERTASRSSSPYPNYPDMKPPASPTPSKPRN</sequence>
<evidence type="ECO:0000256" key="1">
    <source>
        <dbReference type="SAM" id="MobiDB-lite"/>
    </source>
</evidence>
<dbReference type="InterPro" id="IPR036873">
    <property type="entry name" value="Rhodanese-like_dom_sf"/>
</dbReference>
<reference evidence="5" key="1">
    <citation type="submission" date="2025-08" db="UniProtKB">
        <authorList>
            <consortium name="RefSeq"/>
        </authorList>
    </citation>
    <scope>IDENTIFICATION</scope>
    <source>
        <tissue evidence="5">Leaf</tissue>
    </source>
</reference>
<feature type="compositionally biased region" description="Polar residues" evidence="1">
    <location>
        <begin position="273"/>
        <end position="295"/>
    </location>
</feature>
<dbReference type="SUPFAM" id="SSF52821">
    <property type="entry name" value="Rhodanese/Cell cycle control phosphatase"/>
    <property type="match status" value="1"/>
</dbReference>
<dbReference type="CDD" id="cd00158">
    <property type="entry name" value="RHOD"/>
    <property type="match status" value="1"/>
</dbReference>